<dbReference type="PaxDb" id="67767-A0A0J7MRJ7"/>
<dbReference type="Pfam" id="PF14223">
    <property type="entry name" value="Retrotran_gag_2"/>
    <property type="match status" value="1"/>
</dbReference>
<dbReference type="PANTHER" id="PTHR35317:SF40">
    <property type="entry name" value="CCHC-TYPE DOMAIN-CONTAINING PROTEIN"/>
    <property type="match status" value="1"/>
</dbReference>
<dbReference type="OrthoDB" id="6775539at2759"/>
<keyword evidence="2" id="KW-1185">Reference proteome</keyword>
<evidence type="ECO:0000313" key="1">
    <source>
        <dbReference type="EMBL" id="KMQ83135.1"/>
    </source>
</evidence>
<dbReference type="AlphaFoldDB" id="A0A0J7MRJ7"/>
<proteinExistence type="predicted"/>
<reference evidence="1 2" key="1">
    <citation type="submission" date="2015-04" db="EMBL/GenBank/DDBJ databases">
        <title>Lasius niger genome sequencing.</title>
        <authorList>
            <person name="Konorov E.A."/>
            <person name="Nikitin M.A."/>
            <person name="Kirill M.V."/>
            <person name="Chang P."/>
        </authorList>
    </citation>
    <scope>NUCLEOTIDE SEQUENCE [LARGE SCALE GENOMIC DNA]</scope>
    <source>
        <tissue evidence="1">Whole</tissue>
    </source>
</reference>
<dbReference type="Proteomes" id="UP000036403">
    <property type="component" value="Unassembled WGS sequence"/>
</dbReference>
<gene>
    <name evidence="1" type="ORF">RF55_20828</name>
</gene>
<accession>A0A0J7MRJ7</accession>
<evidence type="ECO:0000313" key="2">
    <source>
        <dbReference type="Proteomes" id="UP000036403"/>
    </source>
</evidence>
<name>A0A0J7MRJ7_LASNI</name>
<sequence length="184" mass="21681">MAEQDRFKVPLFDGTNFDNWKFRMETLLEEHELLEYVKEAYTSMITIEEADSAEVRAGKEEQLKHFRRSDRKCKSQIVQRIADSHLEYVKDEETAHGIWSVLSSTFERKGIANQLRLRKTLLTMKYSTSETMGNHFLKFDKLIRELRSTGAKLEDTDVVCHLLLTMPERRMRGATPPFFVQRFL</sequence>
<dbReference type="STRING" id="67767.A0A0J7MRJ7"/>
<dbReference type="EMBL" id="LBMM01021140">
    <property type="protein sequence ID" value="KMQ83135.1"/>
    <property type="molecule type" value="Genomic_DNA"/>
</dbReference>
<dbReference type="PANTHER" id="PTHR35317">
    <property type="entry name" value="OS04G0629600 PROTEIN"/>
    <property type="match status" value="1"/>
</dbReference>
<organism evidence="1 2">
    <name type="scientific">Lasius niger</name>
    <name type="common">Black garden ant</name>
    <dbReference type="NCBI Taxonomy" id="67767"/>
    <lineage>
        <taxon>Eukaryota</taxon>
        <taxon>Metazoa</taxon>
        <taxon>Ecdysozoa</taxon>
        <taxon>Arthropoda</taxon>
        <taxon>Hexapoda</taxon>
        <taxon>Insecta</taxon>
        <taxon>Pterygota</taxon>
        <taxon>Neoptera</taxon>
        <taxon>Endopterygota</taxon>
        <taxon>Hymenoptera</taxon>
        <taxon>Apocrita</taxon>
        <taxon>Aculeata</taxon>
        <taxon>Formicoidea</taxon>
        <taxon>Formicidae</taxon>
        <taxon>Formicinae</taxon>
        <taxon>Lasius</taxon>
        <taxon>Lasius</taxon>
    </lineage>
</organism>
<comment type="caution">
    <text evidence="1">The sequence shown here is derived from an EMBL/GenBank/DDBJ whole genome shotgun (WGS) entry which is preliminary data.</text>
</comment>
<protein>
    <submittedName>
        <fullName evidence="1">Copia protein</fullName>
    </submittedName>
</protein>